<proteinExistence type="predicted"/>
<feature type="region of interest" description="Disordered" evidence="1">
    <location>
        <begin position="83"/>
        <end position="102"/>
    </location>
</feature>
<dbReference type="AlphaFoldDB" id="A0A5K3EV96"/>
<sequence length="112" mass="12876">MPLERRETQDWLRPGGPTCLNPDPTPQGVRIVEYPSPNRKKTGTTEQAFLTNQKPGPHVRRLPSDVLLWLAAYLPRMPMERRETQDWLRPGGPTCLRPDPSPLYVSDPWYGE</sequence>
<protein>
    <submittedName>
        <fullName evidence="2">DDE_5 domain-containing protein</fullName>
    </submittedName>
</protein>
<dbReference type="WBParaSite" id="MCU_003385-RB">
    <property type="protein sequence ID" value="MCU_003385-RB"/>
    <property type="gene ID" value="MCU_003385"/>
</dbReference>
<reference evidence="2" key="1">
    <citation type="submission" date="2019-11" db="UniProtKB">
        <authorList>
            <consortium name="WormBaseParasite"/>
        </authorList>
    </citation>
    <scope>IDENTIFICATION</scope>
</reference>
<name>A0A5K3EV96_MESCO</name>
<evidence type="ECO:0000313" key="2">
    <source>
        <dbReference type="WBParaSite" id="MCU_003385-RB"/>
    </source>
</evidence>
<feature type="compositionally biased region" description="Basic and acidic residues" evidence="1">
    <location>
        <begin position="1"/>
        <end position="10"/>
    </location>
</feature>
<accession>A0A5K3EV96</accession>
<evidence type="ECO:0000256" key="1">
    <source>
        <dbReference type="SAM" id="MobiDB-lite"/>
    </source>
</evidence>
<feature type="region of interest" description="Disordered" evidence="1">
    <location>
        <begin position="1"/>
        <end position="29"/>
    </location>
</feature>
<organism evidence="2">
    <name type="scientific">Mesocestoides corti</name>
    <name type="common">Flatworm</name>
    <dbReference type="NCBI Taxonomy" id="53468"/>
    <lineage>
        <taxon>Eukaryota</taxon>
        <taxon>Metazoa</taxon>
        <taxon>Spiralia</taxon>
        <taxon>Lophotrochozoa</taxon>
        <taxon>Platyhelminthes</taxon>
        <taxon>Cestoda</taxon>
        <taxon>Eucestoda</taxon>
        <taxon>Cyclophyllidea</taxon>
        <taxon>Mesocestoididae</taxon>
        <taxon>Mesocestoides</taxon>
    </lineage>
</organism>